<organism evidence="2 3">
    <name type="scientific">Anaerotruncus colihominis</name>
    <dbReference type="NCBI Taxonomy" id="169435"/>
    <lineage>
        <taxon>Bacteria</taxon>
        <taxon>Bacillati</taxon>
        <taxon>Bacillota</taxon>
        <taxon>Clostridia</taxon>
        <taxon>Eubacteriales</taxon>
        <taxon>Oscillospiraceae</taxon>
        <taxon>Anaerotruncus</taxon>
    </lineage>
</organism>
<protein>
    <submittedName>
        <fullName evidence="2">DUF4314 domain-containing protein</fullName>
    </submittedName>
</protein>
<sequence>MQITKEWLEFLRAQYPIGSRIKLLEMKDPYHPVEPGTEGELTSIDDAGQLHIRWDNGRTLALIPTEDLFTVQPPKLALLKLYMPMSVDRYERNQWGDWEDCPMELDASEAVKYADSILAAIQRERLPEEAERGMMRYYDGDDAVNRKVQSYTFTAEVRDRKLWGVAVCEVLGTLEPGELEKLKETITGQASDGFGEGFEQRAIQTPDGEVYAHLWSPDDSWSIQTEQELFGPKLDRYEEQKGGIALG</sequence>
<proteinExistence type="predicted"/>
<comment type="caution">
    <text evidence="2">The sequence shown here is derived from an EMBL/GenBank/DDBJ whole genome shotgun (WGS) entry which is preliminary data.</text>
</comment>
<dbReference type="Pfam" id="PF14192">
    <property type="entry name" value="DUF4314"/>
    <property type="match status" value="1"/>
</dbReference>
<dbReference type="Proteomes" id="UP000446348">
    <property type="component" value="Unassembled WGS sequence"/>
</dbReference>
<dbReference type="OrthoDB" id="9813511at2"/>
<name>A0A845RHZ3_9FIRM</name>
<reference evidence="2 3" key="1">
    <citation type="submission" date="2018-08" db="EMBL/GenBank/DDBJ databases">
        <title>Murine metabolic-syndrome-specific gut microbial biobank.</title>
        <authorList>
            <person name="Liu C."/>
        </authorList>
    </citation>
    <scope>NUCLEOTIDE SEQUENCE [LARGE SCALE GENOMIC DNA]</scope>
    <source>
        <strain evidence="2 3">X69</strain>
    </source>
</reference>
<evidence type="ECO:0000259" key="1">
    <source>
        <dbReference type="Pfam" id="PF14192"/>
    </source>
</evidence>
<dbReference type="RefSeq" id="WP_160209981.1">
    <property type="nucleotide sequence ID" value="NZ_JBCLRJ010000002.1"/>
</dbReference>
<dbReference type="AlphaFoldDB" id="A0A845RHZ3"/>
<evidence type="ECO:0000313" key="3">
    <source>
        <dbReference type="Proteomes" id="UP000446348"/>
    </source>
</evidence>
<accession>A0A845RHZ3</accession>
<dbReference type="EMBL" id="QXWZ01000016">
    <property type="protein sequence ID" value="NBI79213.1"/>
    <property type="molecule type" value="Genomic_DNA"/>
</dbReference>
<feature type="domain" description="DUF4314" evidence="1">
    <location>
        <begin position="5"/>
        <end position="70"/>
    </location>
</feature>
<dbReference type="InterPro" id="IPR025463">
    <property type="entry name" value="DUF4314"/>
</dbReference>
<gene>
    <name evidence="2" type="ORF">D3Z39_10085</name>
</gene>
<evidence type="ECO:0000313" key="2">
    <source>
        <dbReference type="EMBL" id="NBI79213.1"/>
    </source>
</evidence>